<dbReference type="Proteomes" id="UP001139104">
    <property type="component" value="Unassembled WGS sequence"/>
</dbReference>
<dbReference type="Pfam" id="PF05368">
    <property type="entry name" value="NmrA"/>
    <property type="match status" value="1"/>
</dbReference>
<feature type="domain" description="NmrA-like" evidence="1">
    <location>
        <begin position="8"/>
        <end position="255"/>
    </location>
</feature>
<keyword evidence="3" id="KW-1185">Reference proteome</keyword>
<dbReference type="EMBL" id="JAIVFP010000001">
    <property type="protein sequence ID" value="MCI4682300.1"/>
    <property type="molecule type" value="Genomic_DNA"/>
</dbReference>
<evidence type="ECO:0000313" key="2">
    <source>
        <dbReference type="EMBL" id="MCI4682300.1"/>
    </source>
</evidence>
<proteinExistence type="predicted"/>
<sequence length="303" mass="31661">MTNSNRPRLFVTGSTGALGRLVITELLKRVPASSIVAGVRSLDHDVAKQIAAHGVELRIADYSRPDTLLAAFAGIDRLLLISSSAQRDRVSQHQNVIEAAKAAGVGLFAYTSLLHADTSPLGLGEDHLRTEALLKASGLPVVLLRHGWYMENHMAAVPPALHHGAVIGSAGEGRFSTATRADFAESAAIVLSTEGHAGRIYELAGDQSYSLADVADAIAASAGKPIVYKDMPGAVFKNALIGMGLPESVAELIADSDVAASKGALEDNGRQLSALIGRPTADYRQVVEQTVRGGSVHEGGGDF</sequence>
<evidence type="ECO:0000259" key="1">
    <source>
        <dbReference type="Pfam" id="PF05368"/>
    </source>
</evidence>
<dbReference type="InterPro" id="IPR036291">
    <property type="entry name" value="NAD(P)-bd_dom_sf"/>
</dbReference>
<dbReference type="CDD" id="cd05269">
    <property type="entry name" value="TMR_SDR_a"/>
    <property type="match status" value="1"/>
</dbReference>
<dbReference type="InterPro" id="IPR052718">
    <property type="entry name" value="NmrA-type_oxidoreductase"/>
</dbReference>
<protein>
    <submittedName>
        <fullName evidence="2">SDR family oxidoreductase</fullName>
    </submittedName>
</protein>
<dbReference type="Gene3D" id="3.40.50.720">
    <property type="entry name" value="NAD(P)-binding Rossmann-like Domain"/>
    <property type="match status" value="1"/>
</dbReference>
<dbReference type="PANTHER" id="PTHR47129:SF1">
    <property type="entry name" value="NMRA-LIKE DOMAIN-CONTAINING PROTEIN"/>
    <property type="match status" value="1"/>
</dbReference>
<dbReference type="InterPro" id="IPR008030">
    <property type="entry name" value="NmrA-like"/>
</dbReference>
<reference evidence="2" key="1">
    <citation type="journal article" date="2022" name="ISME J.">
        <title>Identification of active gaseous-alkane degraders at natural gas seeps.</title>
        <authorList>
            <person name="Farhan Ul Haque M."/>
            <person name="Hernandez M."/>
            <person name="Crombie A.T."/>
            <person name="Murrell J.C."/>
        </authorList>
    </citation>
    <scope>NUCLEOTIDE SEQUENCE</scope>
    <source>
        <strain evidence="2">PC2</strain>
    </source>
</reference>
<dbReference type="PANTHER" id="PTHR47129">
    <property type="entry name" value="QUINONE OXIDOREDUCTASE 2"/>
    <property type="match status" value="1"/>
</dbReference>
<evidence type="ECO:0000313" key="3">
    <source>
        <dbReference type="Proteomes" id="UP001139104"/>
    </source>
</evidence>
<accession>A0ABS9Z3Q2</accession>
<gene>
    <name evidence="2" type="ORF">K2U94_05925</name>
</gene>
<name>A0ABS9Z3Q2_9HYPH</name>
<comment type="caution">
    <text evidence="2">The sequence shown here is derived from an EMBL/GenBank/DDBJ whole genome shotgun (WGS) entry which is preliminary data.</text>
</comment>
<organism evidence="2 3">
    <name type="scientific">Candidatus Rhodoblastus alkanivorans</name>
    <dbReference type="NCBI Taxonomy" id="2954117"/>
    <lineage>
        <taxon>Bacteria</taxon>
        <taxon>Pseudomonadati</taxon>
        <taxon>Pseudomonadota</taxon>
        <taxon>Alphaproteobacteria</taxon>
        <taxon>Hyphomicrobiales</taxon>
        <taxon>Rhodoblastaceae</taxon>
        <taxon>Rhodoblastus</taxon>
    </lineage>
</organism>
<dbReference type="SUPFAM" id="SSF51735">
    <property type="entry name" value="NAD(P)-binding Rossmann-fold domains"/>
    <property type="match status" value="1"/>
</dbReference>
<dbReference type="Gene3D" id="3.90.25.10">
    <property type="entry name" value="UDP-galactose 4-epimerase, domain 1"/>
    <property type="match status" value="1"/>
</dbReference>
<dbReference type="RefSeq" id="WP_243066322.1">
    <property type="nucleotide sequence ID" value="NZ_JAIVFK010000078.1"/>
</dbReference>